<sequence length="191" mass="20138">MQFKTLFAAAAAAATVTAQNTTTGSNSTTPAAFGVLSIRSGSELQYAAWQAANNGIFNLLPEQNASCDDAAGNYNSATFRIVDGELYLYSTENPPQYFYVDRSGMGQGKIGFTTGAEPAPKNAERAGWAVTASSQLQFDGAGFLACPGYESDAYEIWLAGISDHPGYNYNCTGVATRVVAMTAPVSCLYQS</sequence>
<gene>
    <name evidence="2" type="ORF">BCR38DRAFT_422498</name>
</gene>
<dbReference type="InParanoid" id="A0A1Y2E9L1"/>
<proteinExistence type="predicted"/>
<keyword evidence="3" id="KW-1185">Reference proteome</keyword>
<keyword evidence="1" id="KW-0732">Signal</keyword>
<feature type="chain" id="PRO_5012621241" evidence="1">
    <location>
        <begin position="19"/>
        <end position="191"/>
    </location>
</feature>
<dbReference type="OrthoDB" id="4093325at2759"/>
<evidence type="ECO:0000313" key="3">
    <source>
        <dbReference type="Proteomes" id="UP000193689"/>
    </source>
</evidence>
<evidence type="ECO:0000256" key="1">
    <source>
        <dbReference type="SAM" id="SignalP"/>
    </source>
</evidence>
<comment type="caution">
    <text evidence="2">The sequence shown here is derived from an EMBL/GenBank/DDBJ whole genome shotgun (WGS) entry which is preliminary data.</text>
</comment>
<reference evidence="2 3" key="1">
    <citation type="submission" date="2016-07" db="EMBL/GenBank/DDBJ databases">
        <title>Pervasive Adenine N6-methylation of Active Genes in Fungi.</title>
        <authorList>
            <consortium name="DOE Joint Genome Institute"/>
            <person name="Mondo S.J."/>
            <person name="Dannebaum R.O."/>
            <person name="Kuo R.C."/>
            <person name="Labutti K."/>
            <person name="Haridas S."/>
            <person name="Kuo A."/>
            <person name="Salamov A."/>
            <person name="Ahrendt S.R."/>
            <person name="Lipzen A."/>
            <person name="Sullivan W."/>
            <person name="Andreopoulos W.B."/>
            <person name="Clum A."/>
            <person name="Lindquist E."/>
            <person name="Daum C."/>
            <person name="Ramamoorthy G.K."/>
            <person name="Gryganskyi A."/>
            <person name="Culley D."/>
            <person name="Magnuson J.K."/>
            <person name="James T.Y."/>
            <person name="O'Malley M.A."/>
            <person name="Stajich J.E."/>
            <person name="Spatafora J.W."/>
            <person name="Visel A."/>
            <person name="Grigoriev I.V."/>
        </authorList>
    </citation>
    <scope>NUCLEOTIDE SEQUENCE [LARGE SCALE GENOMIC DNA]</scope>
    <source>
        <strain evidence="2 3">CBS 129021</strain>
    </source>
</reference>
<dbReference type="Proteomes" id="UP000193689">
    <property type="component" value="Unassembled WGS sequence"/>
</dbReference>
<dbReference type="RefSeq" id="XP_040718519.1">
    <property type="nucleotide sequence ID" value="XM_040859531.1"/>
</dbReference>
<feature type="signal peptide" evidence="1">
    <location>
        <begin position="1"/>
        <end position="18"/>
    </location>
</feature>
<name>A0A1Y2E9L1_9PEZI</name>
<dbReference type="AlphaFoldDB" id="A0A1Y2E9L1"/>
<protein>
    <submittedName>
        <fullName evidence="2">Cell wall protein PhiA</fullName>
    </submittedName>
</protein>
<accession>A0A1Y2E9L1</accession>
<evidence type="ECO:0000313" key="2">
    <source>
        <dbReference type="EMBL" id="ORY68232.1"/>
    </source>
</evidence>
<organism evidence="2 3">
    <name type="scientific">Pseudomassariella vexata</name>
    <dbReference type="NCBI Taxonomy" id="1141098"/>
    <lineage>
        <taxon>Eukaryota</taxon>
        <taxon>Fungi</taxon>
        <taxon>Dikarya</taxon>
        <taxon>Ascomycota</taxon>
        <taxon>Pezizomycotina</taxon>
        <taxon>Sordariomycetes</taxon>
        <taxon>Xylariomycetidae</taxon>
        <taxon>Amphisphaeriales</taxon>
        <taxon>Pseudomassariaceae</taxon>
        <taxon>Pseudomassariella</taxon>
    </lineage>
</organism>
<dbReference type="GeneID" id="63775743"/>
<dbReference type="EMBL" id="MCFJ01000003">
    <property type="protein sequence ID" value="ORY68232.1"/>
    <property type="molecule type" value="Genomic_DNA"/>
</dbReference>